<dbReference type="PRINTS" id="PR00190">
    <property type="entry name" value="ACTIN"/>
</dbReference>
<dbReference type="Pfam" id="PF00022">
    <property type="entry name" value="Actin"/>
    <property type="match status" value="1"/>
</dbReference>
<comment type="similarity">
    <text evidence="1">Belongs to the actin family.</text>
</comment>
<gene>
    <name evidence="3" type="ORF">BQ4739_LOCUS13162</name>
</gene>
<sequence>MSTENPVVIDLGSESIKAGYASQVPSEHEPRIVTPSLVTFNSRGARTDALTQQQQQHRVIDRGAVANWDHLESMLHYLFYEQLGWVIGEEGSVLFVEPMFVGKSEREQLVQLLFERFNVMGLFVHDAAVLSQFAAGKLSGCTIDIGHGKIDVATVSEGTTNAPGAVRLSFAGEQLTQYLGQLLLQQQQQQRPLQLQQLNALKVQCCRAAESADVYRQLMDPLQQANGSNSAAAAAAAGGPSPGPEGGTSQQQQQQQQQPGAPEEFTLPDGSKFTVTTEGYQVAEALFDPTLLGHHTPGLVDCIVQSLTDHPDPSLKRSIVESVLICGGGGCIPGLGERVLQDMRGQLPNSLVPALCQLPEYMAVQSQQYIPWIGGAVMAKLVAHQGHFMIKAEYEEVGPSAVHRKCA</sequence>
<dbReference type="Gene3D" id="3.30.420.40">
    <property type="match status" value="4"/>
</dbReference>
<dbReference type="Gene3D" id="3.90.640.10">
    <property type="entry name" value="Actin, Chain A, domain 4"/>
    <property type="match status" value="2"/>
</dbReference>
<evidence type="ECO:0000313" key="3">
    <source>
        <dbReference type="EMBL" id="SZX73041.1"/>
    </source>
</evidence>
<organism evidence="3 4">
    <name type="scientific">Tetradesmus obliquus</name>
    <name type="common">Green alga</name>
    <name type="synonym">Acutodesmus obliquus</name>
    <dbReference type="NCBI Taxonomy" id="3088"/>
    <lineage>
        <taxon>Eukaryota</taxon>
        <taxon>Viridiplantae</taxon>
        <taxon>Chlorophyta</taxon>
        <taxon>core chlorophytes</taxon>
        <taxon>Chlorophyceae</taxon>
        <taxon>CS clade</taxon>
        <taxon>Sphaeropleales</taxon>
        <taxon>Scenedesmaceae</taxon>
        <taxon>Tetradesmus</taxon>
    </lineage>
</organism>
<evidence type="ECO:0008006" key="5">
    <source>
        <dbReference type="Google" id="ProtNLM"/>
    </source>
</evidence>
<dbReference type="InterPro" id="IPR004000">
    <property type="entry name" value="Actin"/>
</dbReference>
<evidence type="ECO:0000256" key="1">
    <source>
        <dbReference type="RuleBase" id="RU000487"/>
    </source>
</evidence>
<dbReference type="EMBL" id="FNXT01001183">
    <property type="protein sequence ID" value="SZX73041.1"/>
    <property type="molecule type" value="Genomic_DNA"/>
</dbReference>
<dbReference type="PANTHER" id="PTHR11937">
    <property type="entry name" value="ACTIN"/>
    <property type="match status" value="1"/>
</dbReference>
<evidence type="ECO:0000313" key="4">
    <source>
        <dbReference type="Proteomes" id="UP000256970"/>
    </source>
</evidence>
<protein>
    <recommendedName>
        <fullName evidence="5">Actin-related protein 7</fullName>
    </recommendedName>
</protein>
<dbReference type="SMART" id="SM00268">
    <property type="entry name" value="ACTIN"/>
    <property type="match status" value="1"/>
</dbReference>
<dbReference type="Proteomes" id="UP000256970">
    <property type="component" value="Unassembled WGS sequence"/>
</dbReference>
<evidence type="ECO:0000256" key="2">
    <source>
        <dbReference type="SAM" id="MobiDB-lite"/>
    </source>
</evidence>
<dbReference type="InterPro" id="IPR043129">
    <property type="entry name" value="ATPase_NBD"/>
</dbReference>
<dbReference type="SUPFAM" id="SSF53067">
    <property type="entry name" value="Actin-like ATPase domain"/>
    <property type="match status" value="2"/>
</dbReference>
<name>A0A383W6G2_TETOB</name>
<dbReference type="STRING" id="3088.A0A383W6G2"/>
<proteinExistence type="inferred from homology"/>
<keyword evidence="4" id="KW-1185">Reference proteome</keyword>
<feature type="compositionally biased region" description="Low complexity" evidence="2">
    <location>
        <begin position="226"/>
        <end position="239"/>
    </location>
</feature>
<feature type="compositionally biased region" description="Low complexity" evidence="2">
    <location>
        <begin position="247"/>
        <end position="262"/>
    </location>
</feature>
<accession>A0A383W6G2</accession>
<feature type="region of interest" description="Disordered" evidence="2">
    <location>
        <begin position="226"/>
        <end position="271"/>
    </location>
</feature>
<dbReference type="AlphaFoldDB" id="A0A383W6G2"/>
<reference evidence="3 4" key="1">
    <citation type="submission" date="2016-10" db="EMBL/GenBank/DDBJ databases">
        <authorList>
            <person name="Cai Z."/>
        </authorList>
    </citation>
    <scope>NUCLEOTIDE SEQUENCE [LARGE SCALE GENOMIC DNA]</scope>
</reference>